<dbReference type="EMBL" id="QJVJ01000003">
    <property type="protein sequence ID" value="PYI55796.1"/>
    <property type="molecule type" value="Genomic_DNA"/>
</dbReference>
<dbReference type="PANTHER" id="PTHR30146:SF148">
    <property type="entry name" value="HTH-TYPE TRANSCRIPTIONAL REPRESSOR PURR-RELATED"/>
    <property type="match status" value="1"/>
</dbReference>
<dbReference type="InterPro" id="IPR000843">
    <property type="entry name" value="HTH_LacI"/>
</dbReference>
<proteinExistence type="predicted"/>
<accession>A0A2V5KZX1</accession>
<dbReference type="SMART" id="SM00354">
    <property type="entry name" value="HTH_LACI"/>
    <property type="match status" value="1"/>
</dbReference>
<dbReference type="Gene3D" id="1.10.260.40">
    <property type="entry name" value="lambda repressor-like DNA-binding domains"/>
    <property type="match status" value="1"/>
</dbReference>
<dbReference type="AlphaFoldDB" id="A0A2V5KZX1"/>
<dbReference type="InterPro" id="IPR001761">
    <property type="entry name" value="Peripla_BP/Lac1_sug-bd_dom"/>
</dbReference>
<dbReference type="GO" id="GO:0000976">
    <property type="term" value="F:transcription cis-regulatory region binding"/>
    <property type="evidence" value="ECO:0007669"/>
    <property type="project" value="TreeGrafter"/>
</dbReference>
<evidence type="ECO:0000256" key="2">
    <source>
        <dbReference type="ARBA" id="ARBA00023015"/>
    </source>
</evidence>
<feature type="domain" description="HTH lacI-type" evidence="5">
    <location>
        <begin position="25"/>
        <end position="71"/>
    </location>
</feature>
<dbReference type="InterPro" id="IPR010982">
    <property type="entry name" value="Lambda_DNA-bd_dom_sf"/>
</dbReference>
<dbReference type="Pfam" id="PF00532">
    <property type="entry name" value="Peripla_BP_1"/>
    <property type="match status" value="1"/>
</dbReference>
<dbReference type="SUPFAM" id="SSF47413">
    <property type="entry name" value="lambda repressor-like DNA-binding domains"/>
    <property type="match status" value="1"/>
</dbReference>
<dbReference type="GO" id="GO:0003700">
    <property type="term" value="F:DNA-binding transcription factor activity"/>
    <property type="evidence" value="ECO:0007669"/>
    <property type="project" value="TreeGrafter"/>
</dbReference>
<evidence type="ECO:0000256" key="4">
    <source>
        <dbReference type="ARBA" id="ARBA00023163"/>
    </source>
</evidence>
<evidence type="ECO:0000256" key="1">
    <source>
        <dbReference type="ARBA" id="ARBA00022491"/>
    </source>
</evidence>
<dbReference type="PROSITE" id="PS50932">
    <property type="entry name" value="HTH_LACI_2"/>
    <property type="match status" value="1"/>
</dbReference>
<keyword evidence="1" id="KW-0678">Repressor</keyword>
<evidence type="ECO:0000313" key="7">
    <source>
        <dbReference type="Proteomes" id="UP000247476"/>
    </source>
</evidence>
<evidence type="ECO:0000313" key="6">
    <source>
        <dbReference type="EMBL" id="PYI55796.1"/>
    </source>
</evidence>
<dbReference type="CDD" id="cd06267">
    <property type="entry name" value="PBP1_LacI_sugar_binding-like"/>
    <property type="match status" value="1"/>
</dbReference>
<dbReference type="PANTHER" id="PTHR30146">
    <property type="entry name" value="LACI-RELATED TRANSCRIPTIONAL REPRESSOR"/>
    <property type="match status" value="1"/>
</dbReference>
<evidence type="ECO:0000259" key="5">
    <source>
        <dbReference type="PROSITE" id="PS50932"/>
    </source>
</evidence>
<keyword evidence="2" id="KW-0805">Transcription regulation</keyword>
<dbReference type="CDD" id="cd01392">
    <property type="entry name" value="HTH_LacI"/>
    <property type="match status" value="1"/>
</dbReference>
<dbReference type="SUPFAM" id="SSF53822">
    <property type="entry name" value="Periplasmic binding protein-like I"/>
    <property type="match status" value="1"/>
</dbReference>
<name>A0A2V5KZX1_9BACL</name>
<evidence type="ECO:0000256" key="3">
    <source>
        <dbReference type="ARBA" id="ARBA00023125"/>
    </source>
</evidence>
<dbReference type="Proteomes" id="UP000247476">
    <property type="component" value="Unassembled WGS sequence"/>
</dbReference>
<gene>
    <name evidence="6" type="ORF">DLM86_08755</name>
</gene>
<protein>
    <recommendedName>
        <fullName evidence="5">HTH lacI-type domain-containing protein</fullName>
    </recommendedName>
</protein>
<dbReference type="Pfam" id="PF00356">
    <property type="entry name" value="LacI"/>
    <property type="match status" value="1"/>
</dbReference>
<reference evidence="6 7" key="1">
    <citation type="submission" date="2018-05" db="EMBL/GenBank/DDBJ databases">
        <title>Paenibacillus flagellatus sp. nov., isolated from selenium mineral soil.</title>
        <authorList>
            <person name="Dai X."/>
        </authorList>
    </citation>
    <scope>NUCLEOTIDE SEQUENCE [LARGE SCALE GENOMIC DNA]</scope>
    <source>
        <strain evidence="6 7">DXL2</strain>
    </source>
</reference>
<sequence>MGGVTGNGHNVRYISSQEGKGHMPVTKKDIADYLGISRTAVSLVLNNTPNSTISEETRANILRAAKELGYRDAEVSPKLCYILCNRSSEDPLYVTDLKLIERVASRHDYRLLFMNIGSTHKDYTRLEKCLGNKEISGVVLSGDIDERMLDIMERSGVPYVVFSSLEHDNVNIVEPDVVKIAYECTNHLIAHGHRRIALFSGKIDTPVHRKSLEGYRKALLDAGIPYDVSLVQVSKEEDGYELCGRMDALDIPYTAAFCVNTLIQFGALQRLKDSGVHVPSEKSLIGWGMTDLVRMSMPPLTAFHIDPAEKESVIFRLLDVIDGKDEERKRVYLTDVKLFEGGTVAFCRNSQ</sequence>
<keyword evidence="3" id="KW-0238">DNA-binding</keyword>
<keyword evidence="4" id="KW-0804">Transcription</keyword>
<organism evidence="6 7">
    <name type="scientific">Paenibacillus flagellatus</name>
    <dbReference type="NCBI Taxonomy" id="2211139"/>
    <lineage>
        <taxon>Bacteria</taxon>
        <taxon>Bacillati</taxon>
        <taxon>Bacillota</taxon>
        <taxon>Bacilli</taxon>
        <taxon>Bacillales</taxon>
        <taxon>Paenibacillaceae</taxon>
        <taxon>Paenibacillus</taxon>
    </lineage>
</organism>
<keyword evidence="7" id="KW-1185">Reference proteome</keyword>
<dbReference type="InterPro" id="IPR028082">
    <property type="entry name" value="Peripla_BP_I"/>
</dbReference>
<comment type="caution">
    <text evidence="6">The sequence shown here is derived from an EMBL/GenBank/DDBJ whole genome shotgun (WGS) entry which is preliminary data.</text>
</comment>
<dbReference type="Gene3D" id="3.40.50.2300">
    <property type="match status" value="2"/>
</dbReference>